<dbReference type="Pfam" id="PF02080">
    <property type="entry name" value="TrkA_C"/>
    <property type="match status" value="1"/>
</dbReference>
<dbReference type="Pfam" id="PF00999">
    <property type="entry name" value="Na_H_Exchanger"/>
    <property type="match status" value="1"/>
</dbReference>
<feature type="transmembrane region" description="Helical" evidence="9">
    <location>
        <begin position="370"/>
        <end position="387"/>
    </location>
</feature>
<keyword evidence="12" id="KW-1185">Reference proteome</keyword>
<protein>
    <submittedName>
        <fullName evidence="11">Transporter, monovalent cation:proton antiporter-2 (CPA2) family</fullName>
    </submittedName>
</protein>
<dbReference type="InterPro" id="IPR036291">
    <property type="entry name" value="NAD(P)-bd_dom_sf"/>
</dbReference>
<reference evidence="11 12" key="1">
    <citation type="submission" date="2014-04" db="EMBL/GenBank/DDBJ databases">
        <title>Draft Genome Sequence of Lactobacillus animalis 381-IL-28.</title>
        <authorList>
            <person name="Sturino J.M."/>
            <person name="Rajendran M."/>
            <person name="Altermann E."/>
        </authorList>
    </citation>
    <scope>NUCLEOTIDE SEQUENCE [LARGE SCALE GENOMIC DNA]</scope>
    <source>
        <strain evidence="11 12">381-IL-28</strain>
    </source>
</reference>
<evidence type="ECO:0000256" key="9">
    <source>
        <dbReference type="SAM" id="Phobius"/>
    </source>
</evidence>
<evidence type="ECO:0000256" key="1">
    <source>
        <dbReference type="ARBA" id="ARBA00004141"/>
    </source>
</evidence>
<dbReference type="InterPro" id="IPR036721">
    <property type="entry name" value="RCK_C_sf"/>
</dbReference>
<dbReference type="Proteomes" id="UP000027129">
    <property type="component" value="Unassembled WGS sequence"/>
</dbReference>
<dbReference type="SUPFAM" id="SSF51735">
    <property type="entry name" value="NAD(P)-binding Rossmann-fold domains"/>
    <property type="match status" value="1"/>
</dbReference>
<proteinExistence type="inferred from homology"/>
<dbReference type="PROSITE" id="PS51202">
    <property type="entry name" value="RCK_C"/>
    <property type="match status" value="1"/>
</dbReference>
<dbReference type="Gene3D" id="1.20.1530.20">
    <property type="match status" value="1"/>
</dbReference>
<dbReference type="RefSeq" id="WP_035448668.1">
    <property type="nucleotide sequence ID" value="NZ_CAJKXD010000004.1"/>
</dbReference>
<dbReference type="SUPFAM" id="SSF116726">
    <property type="entry name" value="TrkA C-terminal domain-like"/>
    <property type="match status" value="1"/>
</dbReference>
<evidence type="ECO:0000256" key="4">
    <source>
        <dbReference type="ARBA" id="ARBA00022449"/>
    </source>
</evidence>
<evidence type="ECO:0000256" key="7">
    <source>
        <dbReference type="ARBA" id="ARBA00023065"/>
    </source>
</evidence>
<feature type="transmembrane region" description="Helical" evidence="9">
    <location>
        <begin position="129"/>
        <end position="151"/>
    </location>
</feature>
<keyword evidence="4" id="KW-0050">Antiport</keyword>
<dbReference type="PANTHER" id="PTHR43562">
    <property type="entry name" value="NAPA-TYPE SODIUM/HYDROGEN ANTIPORTER"/>
    <property type="match status" value="1"/>
</dbReference>
<dbReference type="InterPro" id="IPR006037">
    <property type="entry name" value="RCK_C"/>
</dbReference>
<feature type="transmembrane region" description="Helical" evidence="9">
    <location>
        <begin position="338"/>
        <end position="358"/>
    </location>
</feature>
<evidence type="ECO:0000256" key="8">
    <source>
        <dbReference type="ARBA" id="ARBA00023136"/>
    </source>
</evidence>
<feature type="transmembrane region" description="Helical" evidence="9">
    <location>
        <begin position="277"/>
        <end position="295"/>
    </location>
</feature>
<feature type="transmembrane region" description="Helical" evidence="9">
    <location>
        <begin position="56"/>
        <end position="78"/>
    </location>
</feature>
<dbReference type="Gene3D" id="3.40.50.720">
    <property type="entry name" value="NAD(P)-binding Rossmann-like Domain"/>
    <property type="match status" value="1"/>
</dbReference>
<evidence type="ECO:0000313" key="12">
    <source>
        <dbReference type="Proteomes" id="UP000027129"/>
    </source>
</evidence>
<organism evidence="11 12">
    <name type="scientific">Ligilactobacillus animalis</name>
    <dbReference type="NCBI Taxonomy" id="1605"/>
    <lineage>
        <taxon>Bacteria</taxon>
        <taxon>Bacillati</taxon>
        <taxon>Bacillota</taxon>
        <taxon>Bacilli</taxon>
        <taxon>Lactobacillales</taxon>
        <taxon>Lactobacillaceae</taxon>
        <taxon>Ligilactobacillus</taxon>
    </lineage>
</organism>
<name>A0ABR4RNW3_9LACO</name>
<dbReference type="EMBL" id="JMHU01000014">
    <property type="protein sequence ID" value="KDA45707.1"/>
    <property type="molecule type" value="Genomic_DNA"/>
</dbReference>
<evidence type="ECO:0000256" key="5">
    <source>
        <dbReference type="ARBA" id="ARBA00022692"/>
    </source>
</evidence>
<keyword evidence="7" id="KW-0406">Ion transport</keyword>
<keyword evidence="5 9" id="KW-0812">Transmembrane</keyword>
<keyword evidence="8 9" id="KW-0472">Membrane</keyword>
<feature type="transmembrane region" description="Helical" evidence="9">
    <location>
        <begin position="99"/>
        <end position="123"/>
    </location>
</feature>
<dbReference type="Gene3D" id="3.30.70.1450">
    <property type="entry name" value="Regulator of K+ conductance, C-terminal domain"/>
    <property type="match status" value="1"/>
</dbReference>
<dbReference type="PANTHER" id="PTHR43562:SF1">
    <property type="entry name" value="NA(+)_H(+) ANTIPORTER YJBQ-RELATED"/>
    <property type="match status" value="1"/>
</dbReference>
<keyword evidence="3" id="KW-0813">Transport</keyword>
<evidence type="ECO:0000259" key="10">
    <source>
        <dbReference type="PROSITE" id="PS51202"/>
    </source>
</evidence>
<feature type="transmembrane region" description="Helical" evidence="9">
    <location>
        <begin position="307"/>
        <end position="326"/>
    </location>
</feature>
<feature type="transmembrane region" description="Helical" evidence="9">
    <location>
        <begin position="193"/>
        <end position="211"/>
    </location>
</feature>
<comment type="similarity">
    <text evidence="2">Belongs to the monovalent cation:proton antiporter 2 (CPA2) transporter (TC 2.A.37) family.</text>
</comment>
<evidence type="ECO:0000256" key="6">
    <source>
        <dbReference type="ARBA" id="ARBA00022989"/>
    </source>
</evidence>
<evidence type="ECO:0000256" key="2">
    <source>
        <dbReference type="ARBA" id="ARBA00005551"/>
    </source>
</evidence>
<evidence type="ECO:0000313" key="11">
    <source>
        <dbReference type="EMBL" id="KDA45707.1"/>
    </source>
</evidence>
<feature type="transmembrane region" description="Helical" evidence="9">
    <location>
        <begin position="232"/>
        <end position="265"/>
    </location>
</feature>
<comment type="subcellular location">
    <subcellularLocation>
        <location evidence="1">Membrane</location>
        <topology evidence="1">Multi-pass membrane protein</topology>
    </subcellularLocation>
</comment>
<sequence>MSVSVLIVTLVAFVTPMVLQRFKISVLPTAVAEVLVGIVIGKSGFDLVQTEGVLSFLSNYGVIFLLFLSGMEIDFSLFKKNNGPLTPLARKKAANAPSTSPVQVAVVAYGGSLLMALALALLFKFSGLFSNFVLAAILFSTVALGVVIAVLKENELLNKPLGQALLLIAVLGEVVPLLCLTIYSSFVSGKGESAWLIFLLFIVGALIFKRFRSFFTSLDEINKSTTQIDIRLALLVITTLVVLAESVGAEDILGAFIAGIVIKLLQPAHSTQEKLDAIGYGIFIPFFFILTGAKIDIPGLLGSPKTLILIPLFFAAYVLAKVPAYFGLRQRFKRINALAGAMLSQTTITLVLATLTVAQNLKVITSEQSGAFILAAVVSCILGPLVFNKLHKPEPEDLKKTKVTIIGVNLVTINTAEQLNEDWYDIQMYTNWKKNYKTYDYRDNVHLVDSLEPKDLIKEQIFDTDILVLGHSDVDINYSLALAAKEYGVERVLTRIQNSDPTSMAEMDKRLSDAGVEFFTTFATTVGMMRAIIESPSTLDLITGDSRLYEVVVRNSKFAGLELRKLPFIKEITVSRIFRHHKAIPVNGNTQIQVGDHLLFSANKDIVNDIRKKISKLNDYE</sequence>
<gene>
    <name evidence="11" type="ORF">Lani381_1332</name>
</gene>
<evidence type="ECO:0000256" key="3">
    <source>
        <dbReference type="ARBA" id="ARBA00022448"/>
    </source>
</evidence>
<accession>A0ABR4RNW3</accession>
<dbReference type="InterPro" id="IPR006153">
    <property type="entry name" value="Cation/H_exchanger_TM"/>
</dbReference>
<feature type="transmembrane region" description="Helical" evidence="9">
    <location>
        <begin position="163"/>
        <end position="187"/>
    </location>
</feature>
<keyword evidence="6 9" id="KW-1133">Transmembrane helix</keyword>
<feature type="domain" description="RCK C-terminal" evidence="10">
    <location>
        <begin position="536"/>
        <end position="616"/>
    </location>
</feature>
<dbReference type="InterPro" id="IPR038770">
    <property type="entry name" value="Na+/solute_symporter_sf"/>
</dbReference>
<comment type="caution">
    <text evidence="11">The sequence shown here is derived from an EMBL/GenBank/DDBJ whole genome shotgun (WGS) entry which is preliminary data.</text>
</comment>